<organism evidence="1 2">
    <name type="scientific">Porites lobata</name>
    <dbReference type="NCBI Taxonomy" id="104759"/>
    <lineage>
        <taxon>Eukaryota</taxon>
        <taxon>Metazoa</taxon>
        <taxon>Cnidaria</taxon>
        <taxon>Anthozoa</taxon>
        <taxon>Hexacorallia</taxon>
        <taxon>Scleractinia</taxon>
        <taxon>Fungiina</taxon>
        <taxon>Poritidae</taxon>
        <taxon>Porites</taxon>
    </lineage>
</organism>
<keyword evidence="2" id="KW-1185">Reference proteome</keyword>
<comment type="caution">
    <text evidence="1">The sequence shown here is derived from an EMBL/GenBank/DDBJ whole genome shotgun (WGS) entry which is preliminary data.</text>
</comment>
<dbReference type="Proteomes" id="UP001159405">
    <property type="component" value="Unassembled WGS sequence"/>
</dbReference>
<gene>
    <name evidence="1" type="ORF">PLOB_00024071</name>
</gene>
<dbReference type="EMBL" id="CALNXK010000288">
    <property type="protein sequence ID" value="CAH3180978.1"/>
    <property type="molecule type" value="Genomic_DNA"/>
</dbReference>
<reference evidence="1 2" key="1">
    <citation type="submission" date="2022-05" db="EMBL/GenBank/DDBJ databases">
        <authorList>
            <consortium name="Genoscope - CEA"/>
            <person name="William W."/>
        </authorList>
    </citation>
    <scope>NUCLEOTIDE SEQUENCE [LARGE SCALE GENOMIC DNA]</scope>
</reference>
<sequence>MDGLAEDESCRCRPLKSVQEEDSLLVQSKPKSTQYKDNLEEKLEDLDSLSLNY</sequence>
<protein>
    <submittedName>
        <fullName evidence="1">Uncharacterized protein</fullName>
    </submittedName>
</protein>
<accession>A0ABN8RRI6</accession>
<proteinExistence type="predicted"/>
<evidence type="ECO:0000313" key="1">
    <source>
        <dbReference type="EMBL" id="CAH3180978.1"/>
    </source>
</evidence>
<evidence type="ECO:0000313" key="2">
    <source>
        <dbReference type="Proteomes" id="UP001159405"/>
    </source>
</evidence>
<name>A0ABN8RRI6_9CNID</name>